<proteinExistence type="inferred from homology"/>
<dbReference type="GO" id="GO:0005829">
    <property type="term" value="C:cytosol"/>
    <property type="evidence" value="ECO:0007669"/>
    <property type="project" value="TreeGrafter"/>
</dbReference>
<dbReference type="SUPFAM" id="SSF52374">
    <property type="entry name" value="Nucleotidylyl transferase"/>
    <property type="match status" value="1"/>
</dbReference>
<comment type="similarity">
    <text evidence="1 9">Belongs to the class-I aminoacyl-tRNA synthetase family.</text>
</comment>
<evidence type="ECO:0000313" key="10">
    <source>
        <dbReference type="EMBL" id="GGW78777.1"/>
    </source>
</evidence>
<keyword evidence="5 9" id="KW-0067">ATP-binding</keyword>
<dbReference type="AlphaFoldDB" id="A0A918JGH9"/>
<dbReference type="GO" id="GO:0004830">
    <property type="term" value="F:tryptophan-tRNA ligase activity"/>
    <property type="evidence" value="ECO:0007669"/>
    <property type="project" value="UniProtKB-EC"/>
</dbReference>
<protein>
    <recommendedName>
        <fullName evidence="2">tryptophan--tRNA ligase</fullName>
        <ecNumber evidence="2">6.1.1.2</ecNumber>
    </recommendedName>
    <alternativeName>
        <fullName evidence="8">Tryptophanyl-tRNA synthetase</fullName>
    </alternativeName>
</protein>
<dbReference type="Proteomes" id="UP000631300">
    <property type="component" value="Unassembled WGS sequence"/>
</dbReference>
<keyword evidence="3 9" id="KW-0436">Ligase</keyword>
<dbReference type="PANTHER" id="PTHR43766">
    <property type="entry name" value="TRYPTOPHAN--TRNA LIGASE, MITOCHONDRIAL"/>
    <property type="match status" value="1"/>
</dbReference>
<evidence type="ECO:0000256" key="2">
    <source>
        <dbReference type="ARBA" id="ARBA00013161"/>
    </source>
</evidence>
<evidence type="ECO:0000313" key="11">
    <source>
        <dbReference type="Proteomes" id="UP000631300"/>
    </source>
</evidence>
<dbReference type="Pfam" id="PF00579">
    <property type="entry name" value="tRNA-synt_1b"/>
    <property type="match status" value="1"/>
</dbReference>
<dbReference type="InterPro" id="IPR050203">
    <property type="entry name" value="Trp-tRNA_synthetase"/>
</dbReference>
<organism evidence="10 11">
    <name type="scientific">Alteromonas halophila</name>
    <dbReference type="NCBI Taxonomy" id="516698"/>
    <lineage>
        <taxon>Bacteria</taxon>
        <taxon>Pseudomonadati</taxon>
        <taxon>Pseudomonadota</taxon>
        <taxon>Gammaproteobacteria</taxon>
        <taxon>Alteromonadales</taxon>
        <taxon>Alteromonadaceae</taxon>
        <taxon>Alteromonas/Salinimonas group</taxon>
        <taxon>Alteromonas</taxon>
    </lineage>
</organism>
<dbReference type="EC" id="6.1.1.2" evidence="2"/>
<evidence type="ECO:0000256" key="9">
    <source>
        <dbReference type="RuleBase" id="RU363036"/>
    </source>
</evidence>
<keyword evidence="11" id="KW-1185">Reference proteome</keyword>
<sequence length="139" mass="15397">MSKSDTNPNNFIGLLEEPKKVAKKIKRAVTDSDEQARIYFDRNEKPGVSNLLTLLSLATGKSVDALVPEYEDKMYGHLKGDVADAVVALIEPIQQKFHTLRDDRAYLDSVMKAGAERASERAAKTLRSVYDAVGFVARP</sequence>
<dbReference type="Gene3D" id="1.10.240.10">
    <property type="entry name" value="Tyrosyl-Transfer RNA Synthetase"/>
    <property type="match status" value="1"/>
</dbReference>
<accession>A0A918JGH9</accession>
<reference evidence="10" key="2">
    <citation type="submission" date="2020-09" db="EMBL/GenBank/DDBJ databases">
        <authorList>
            <person name="Sun Q."/>
            <person name="Kim S."/>
        </authorList>
    </citation>
    <scope>NUCLEOTIDE SEQUENCE</scope>
    <source>
        <strain evidence="10">KCTC 22164</strain>
    </source>
</reference>
<dbReference type="FunFam" id="1.10.240.10:FF:000002">
    <property type="entry name" value="Tryptophan--tRNA ligase"/>
    <property type="match status" value="1"/>
</dbReference>
<evidence type="ECO:0000256" key="4">
    <source>
        <dbReference type="ARBA" id="ARBA00022741"/>
    </source>
</evidence>
<comment type="caution">
    <text evidence="10">The sequence shown here is derived from an EMBL/GenBank/DDBJ whole genome shotgun (WGS) entry which is preliminary data.</text>
</comment>
<name>A0A918JGH9_9ALTE</name>
<dbReference type="GO" id="GO:0006436">
    <property type="term" value="P:tryptophanyl-tRNA aminoacylation"/>
    <property type="evidence" value="ECO:0007669"/>
    <property type="project" value="TreeGrafter"/>
</dbReference>
<dbReference type="InterPro" id="IPR014729">
    <property type="entry name" value="Rossmann-like_a/b/a_fold"/>
</dbReference>
<keyword evidence="7 9" id="KW-0030">Aminoacyl-tRNA synthetase</keyword>
<reference evidence="10" key="1">
    <citation type="journal article" date="2014" name="Int. J. Syst. Evol. Microbiol.">
        <title>Complete genome sequence of Corynebacterium casei LMG S-19264T (=DSM 44701T), isolated from a smear-ripened cheese.</title>
        <authorList>
            <consortium name="US DOE Joint Genome Institute (JGI-PGF)"/>
            <person name="Walter F."/>
            <person name="Albersmeier A."/>
            <person name="Kalinowski J."/>
            <person name="Ruckert C."/>
        </authorList>
    </citation>
    <scope>NUCLEOTIDE SEQUENCE</scope>
    <source>
        <strain evidence="10">KCTC 22164</strain>
    </source>
</reference>
<evidence type="ECO:0000256" key="7">
    <source>
        <dbReference type="ARBA" id="ARBA00023146"/>
    </source>
</evidence>
<dbReference type="InterPro" id="IPR002305">
    <property type="entry name" value="aa-tRNA-synth_Ic"/>
</dbReference>
<dbReference type="PANTHER" id="PTHR43766:SF1">
    <property type="entry name" value="TRYPTOPHAN--TRNA LIGASE, MITOCHONDRIAL"/>
    <property type="match status" value="1"/>
</dbReference>
<dbReference type="Gene3D" id="3.40.50.620">
    <property type="entry name" value="HUPs"/>
    <property type="match status" value="1"/>
</dbReference>
<dbReference type="GO" id="GO:0005524">
    <property type="term" value="F:ATP binding"/>
    <property type="evidence" value="ECO:0007669"/>
    <property type="project" value="UniProtKB-KW"/>
</dbReference>
<keyword evidence="4 9" id="KW-0547">Nucleotide-binding</keyword>
<evidence type="ECO:0000256" key="6">
    <source>
        <dbReference type="ARBA" id="ARBA00022917"/>
    </source>
</evidence>
<evidence type="ECO:0000256" key="8">
    <source>
        <dbReference type="ARBA" id="ARBA00030268"/>
    </source>
</evidence>
<dbReference type="EMBL" id="BMXP01000002">
    <property type="protein sequence ID" value="GGW78777.1"/>
    <property type="molecule type" value="Genomic_DNA"/>
</dbReference>
<keyword evidence="6 9" id="KW-0648">Protein biosynthesis</keyword>
<evidence type="ECO:0000256" key="1">
    <source>
        <dbReference type="ARBA" id="ARBA00005594"/>
    </source>
</evidence>
<gene>
    <name evidence="10" type="ORF">GCM10007391_09260</name>
</gene>
<evidence type="ECO:0000256" key="5">
    <source>
        <dbReference type="ARBA" id="ARBA00022840"/>
    </source>
</evidence>
<evidence type="ECO:0000256" key="3">
    <source>
        <dbReference type="ARBA" id="ARBA00022598"/>
    </source>
</evidence>